<dbReference type="InterPro" id="IPR037925">
    <property type="entry name" value="FlgE/F/G-like"/>
</dbReference>
<reference evidence="11" key="1">
    <citation type="journal article" date="2019" name="Int. J. Syst. Evol. Microbiol.">
        <title>The Global Catalogue of Microorganisms (GCM) 10K type strain sequencing project: providing services to taxonomists for standard genome sequencing and annotation.</title>
        <authorList>
            <consortium name="The Broad Institute Genomics Platform"/>
            <consortium name="The Broad Institute Genome Sequencing Center for Infectious Disease"/>
            <person name="Wu L."/>
            <person name="Ma J."/>
        </authorList>
    </citation>
    <scope>NUCLEOTIDE SEQUENCE [LARGE SCALE GENOMIC DNA]</scope>
    <source>
        <strain evidence="11">CGMCC 1.15922</strain>
    </source>
</reference>
<dbReference type="PANTHER" id="PTHR30435">
    <property type="entry name" value="FLAGELLAR PROTEIN"/>
    <property type="match status" value="1"/>
</dbReference>
<evidence type="ECO:0000259" key="8">
    <source>
        <dbReference type="Pfam" id="PF06429"/>
    </source>
</evidence>
<dbReference type="Proteomes" id="UP000626370">
    <property type="component" value="Unassembled WGS sequence"/>
</dbReference>
<comment type="subunit">
    <text evidence="4 6">The basal body constitutes a major portion of the flagellar organelle and consists of five rings (E,L,P,S, and M) mounted on a central rod. The rod consists of about 26 subunits of FlgG in the distal portion, and FlgB, FlgC and FlgF are thought to build up the proximal portion of the rod with about 6 subunits each.</text>
</comment>
<proteinExistence type="inferred from homology"/>
<keyword evidence="10" id="KW-0966">Cell projection</keyword>
<dbReference type="RefSeq" id="WP_189376662.1">
    <property type="nucleotide sequence ID" value="NZ_BNAH01000002.1"/>
</dbReference>
<evidence type="ECO:0000313" key="10">
    <source>
        <dbReference type="EMBL" id="GHE81078.1"/>
    </source>
</evidence>
<dbReference type="EMBL" id="BNAH01000002">
    <property type="protein sequence ID" value="GHE81078.1"/>
    <property type="molecule type" value="Genomic_DNA"/>
</dbReference>
<dbReference type="NCBIfam" id="TIGR03506">
    <property type="entry name" value="FlgEFG_subfam"/>
    <property type="match status" value="1"/>
</dbReference>
<gene>
    <name evidence="10" type="primary">flgF</name>
    <name evidence="10" type="ORF">GCM10011501_06440</name>
</gene>
<dbReference type="PANTHER" id="PTHR30435:SF18">
    <property type="entry name" value="FLAGELLAR BASAL-BODY ROD PROTEIN FLGF"/>
    <property type="match status" value="1"/>
</dbReference>
<dbReference type="InterPro" id="IPR010930">
    <property type="entry name" value="Flg_bb/hook_C_dom"/>
</dbReference>
<dbReference type="InterPro" id="IPR001444">
    <property type="entry name" value="Flag_bb_rod_N"/>
</dbReference>
<dbReference type="Pfam" id="PF00460">
    <property type="entry name" value="Flg_bb_rod"/>
    <property type="match status" value="1"/>
</dbReference>
<dbReference type="SUPFAM" id="SSF117143">
    <property type="entry name" value="Flagellar hook protein flgE"/>
    <property type="match status" value="1"/>
</dbReference>
<keyword evidence="10" id="KW-0282">Flagellum</keyword>
<keyword evidence="11" id="KW-1185">Reference proteome</keyword>
<organism evidence="10 11">
    <name type="scientific">Thalassotalea profundi</name>
    <dbReference type="NCBI Taxonomy" id="2036687"/>
    <lineage>
        <taxon>Bacteria</taxon>
        <taxon>Pseudomonadati</taxon>
        <taxon>Pseudomonadota</taxon>
        <taxon>Gammaproteobacteria</taxon>
        <taxon>Alteromonadales</taxon>
        <taxon>Colwelliaceae</taxon>
        <taxon>Thalassotalea</taxon>
    </lineage>
</organism>
<keyword evidence="10" id="KW-0969">Cilium</keyword>
<name>A0ABQ3IJW8_9GAMM</name>
<evidence type="ECO:0000259" key="9">
    <source>
        <dbReference type="Pfam" id="PF22692"/>
    </source>
</evidence>
<evidence type="ECO:0000256" key="2">
    <source>
        <dbReference type="ARBA" id="ARBA00009677"/>
    </source>
</evidence>
<feature type="domain" description="Flagellar basal-body/hook protein C-terminal" evidence="8">
    <location>
        <begin position="218"/>
        <end position="259"/>
    </location>
</feature>
<evidence type="ECO:0000259" key="7">
    <source>
        <dbReference type="Pfam" id="PF00460"/>
    </source>
</evidence>
<evidence type="ECO:0000256" key="6">
    <source>
        <dbReference type="RuleBase" id="RU362116"/>
    </source>
</evidence>
<accession>A0ABQ3IJW8</accession>
<evidence type="ECO:0000256" key="4">
    <source>
        <dbReference type="ARBA" id="ARBA00038560"/>
    </source>
</evidence>
<evidence type="ECO:0000256" key="1">
    <source>
        <dbReference type="ARBA" id="ARBA00004117"/>
    </source>
</evidence>
<comment type="caution">
    <text evidence="10">The sequence shown here is derived from an EMBL/GenBank/DDBJ whole genome shotgun (WGS) entry which is preliminary data.</text>
</comment>
<dbReference type="Pfam" id="PF22692">
    <property type="entry name" value="LlgE_F_G_D1"/>
    <property type="match status" value="1"/>
</dbReference>
<protein>
    <recommendedName>
        <fullName evidence="5 6">Flagellar basal-body rod protein FlgF</fullName>
    </recommendedName>
</protein>
<feature type="domain" description="Flagellar basal body rod protein N-terminal" evidence="7">
    <location>
        <begin position="5"/>
        <end position="35"/>
    </location>
</feature>
<evidence type="ECO:0000256" key="3">
    <source>
        <dbReference type="ARBA" id="ARBA00023143"/>
    </source>
</evidence>
<dbReference type="Pfam" id="PF06429">
    <property type="entry name" value="Flg_bbr_C"/>
    <property type="match status" value="1"/>
</dbReference>
<keyword evidence="3 6" id="KW-0975">Bacterial flagellum</keyword>
<comment type="subcellular location">
    <subcellularLocation>
        <location evidence="1 6">Bacterial flagellum basal body</location>
    </subcellularLocation>
</comment>
<dbReference type="InterPro" id="IPR020013">
    <property type="entry name" value="Flagellar_FlgE/F/G"/>
</dbReference>
<evidence type="ECO:0000256" key="5">
    <source>
        <dbReference type="ARBA" id="ARBA00040228"/>
    </source>
</evidence>
<dbReference type="InterPro" id="IPR053967">
    <property type="entry name" value="LlgE_F_G-like_D1"/>
</dbReference>
<evidence type="ECO:0000313" key="11">
    <source>
        <dbReference type="Proteomes" id="UP000626370"/>
    </source>
</evidence>
<feature type="domain" description="Flagellar hook protein FlgE/F/G-like D1" evidence="9">
    <location>
        <begin position="111"/>
        <end position="166"/>
    </location>
</feature>
<sequence length="266" mass="28198">MDKLLYIAMSGAKQNMLALSVNANNLANAKTTGFKQDMAQARAMQAFGEGLPSRVFSMTERASQNFDNGALLTTGRDLDIAVEGSGWIAVQAPGPSTDLATQVGGQQLGQAANNNEAYTRVGQLKLSPEGVLETINGHPVIGEGGPITLPLPVNKITISRDGTIMVQPEGAPGTVQEEVARIKLVNPDNRSLIKGNDGLFRLQSGELAEADITVKVASGTLESSNVNPIGEMTDMISLQRQFEMQLKLMKTAEENDSAAGSLLRAF</sequence>
<comment type="similarity">
    <text evidence="2 6">Belongs to the flagella basal body rod proteins family.</text>
</comment>